<proteinExistence type="predicted"/>
<keyword evidence="3" id="KW-1185">Reference proteome</keyword>
<comment type="caution">
    <text evidence="2">The sequence shown here is derived from an EMBL/GenBank/DDBJ whole genome shotgun (WGS) entry which is preliminary data.</text>
</comment>
<feature type="compositionally biased region" description="Basic and acidic residues" evidence="1">
    <location>
        <begin position="61"/>
        <end position="70"/>
    </location>
</feature>
<name>A0A4Z2G074_9TELE</name>
<dbReference type="EMBL" id="SRLO01000798">
    <property type="protein sequence ID" value="TNN46293.1"/>
    <property type="molecule type" value="Genomic_DNA"/>
</dbReference>
<accession>A0A4Z2G074</accession>
<organism evidence="2 3">
    <name type="scientific">Liparis tanakae</name>
    <name type="common">Tanaka's snailfish</name>
    <dbReference type="NCBI Taxonomy" id="230148"/>
    <lineage>
        <taxon>Eukaryota</taxon>
        <taxon>Metazoa</taxon>
        <taxon>Chordata</taxon>
        <taxon>Craniata</taxon>
        <taxon>Vertebrata</taxon>
        <taxon>Euteleostomi</taxon>
        <taxon>Actinopterygii</taxon>
        <taxon>Neopterygii</taxon>
        <taxon>Teleostei</taxon>
        <taxon>Neoteleostei</taxon>
        <taxon>Acanthomorphata</taxon>
        <taxon>Eupercaria</taxon>
        <taxon>Perciformes</taxon>
        <taxon>Cottioidei</taxon>
        <taxon>Cottales</taxon>
        <taxon>Liparidae</taxon>
        <taxon>Liparis</taxon>
    </lineage>
</organism>
<evidence type="ECO:0000313" key="2">
    <source>
        <dbReference type="EMBL" id="TNN46293.1"/>
    </source>
</evidence>
<reference evidence="2 3" key="1">
    <citation type="submission" date="2019-03" db="EMBL/GenBank/DDBJ databases">
        <title>First draft genome of Liparis tanakae, snailfish: a comprehensive survey of snailfish specific genes.</title>
        <authorList>
            <person name="Kim W."/>
            <person name="Song I."/>
            <person name="Jeong J.-H."/>
            <person name="Kim D."/>
            <person name="Kim S."/>
            <person name="Ryu S."/>
            <person name="Song J.Y."/>
            <person name="Lee S.K."/>
        </authorList>
    </citation>
    <scope>NUCLEOTIDE SEQUENCE [LARGE SCALE GENOMIC DNA]</scope>
    <source>
        <tissue evidence="2">Muscle</tissue>
    </source>
</reference>
<protein>
    <submittedName>
        <fullName evidence="2">Uncharacterized protein</fullName>
    </submittedName>
</protein>
<dbReference type="AlphaFoldDB" id="A0A4Z2G074"/>
<evidence type="ECO:0000256" key="1">
    <source>
        <dbReference type="SAM" id="MobiDB-lite"/>
    </source>
</evidence>
<gene>
    <name evidence="2" type="ORF">EYF80_043531</name>
</gene>
<feature type="region of interest" description="Disordered" evidence="1">
    <location>
        <begin position="51"/>
        <end position="70"/>
    </location>
</feature>
<sequence>MSGISRVGMPSYGLPPKVISSQMQPRQAEVGDLDVIGRLHQHVAGRQVPVDQPPLLQVHHPLRERERERL</sequence>
<dbReference type="Proteomes" id="UP000314294">
    <property type="component" value="Unassembled WGS sequence"/>
</dbReference>
<evidence type="ECO:0000313" key="3">
    <source>
        <dbReference type="Proteomes" id="UP000314294"/>
    </source>
</evidence>